<dbReference type="SMART" id="SM00353">
    <property type="entry name" value="HLH"/>
    <property type="match status" value="1"/>
</dbReference>
<dbReference type="FunFam" id="3.30.450.20:FF:000005">
    <property type="entry name" value="Hypoxia-inducible factor 1 subunit alpha"/>
    <property type="match status" value="1"/>
</dbReference>
<evidence type="ECO:0000256" key="4">
    <source>
        <dbReference type="ARBA" id="ARBA00023015"/>
    </source>
</evidence>
<evidence type="ECO:0008006" key="14">
    <source>
        <dbReference type="Google" id="ProtNLM"/>
    </source>
</evidence>
<comment type="caution">
    <text evidence="13">The sequence shown here is derived from an EMBL/GenBank/DDBJ whole genome shotgun (WGS) entry which is preliminary data.</text>
</comment>
<evidence type="ECO:0000256" key="7">
    <source>
        <dbReference type="ARBA" id="ARBA00023163"/>
    </source>
</evidence>
<dbReference type="InterPro" id="IPR035965">
    <property type="entry name" value="PAS-like_dom_sf"/>
</dbReference>
<organism evidence="13">
    <name type="scientific">Menopon gallinae</name>
    <name type="common">poultry shaft louse</name>
    <dbReference type="NCBI Taxonomy" id="328185"/>
    <lineage>
        <taxon>Eukaryota</taxon>
        <taxon>Metazoa</taxon>
        <taxon>Ecdysozoa</taxon>
        <taxon>Arthropoda</taxon>
        <taxon>Hexapoda</taxon>
        <taxon>Insecta</taxon>
        <taxon>Pterygota</taxon>
        <taxon>Neoptera</taxon>
        <taxon>Paraneoptera</taxon>
        <taxon>Psocodea</taxon>
        <taxon>Troctomorpha</taxon>
        <taxon>Phthiraptera</taxon>
        <taxon>Amblycera</taxon>
        <taxon>Menoponidae</taxon>
        <taxon>Menopon</taxon>
    </lineage>
</organism>
<keyword evidence="3" id="KW-0832">Ubl conjugation</keyword>
<dbReference type="Gene3D" id="3.30.450.20">
    <property type="entry name" value="PAS domain"/>
    <property type="match status" value="3"/>
</dbReference>
<dbReference type="InterPro" id="IPR036638">
    <property type="entry name" value="HLH_DNA-bd_sf"/>
</dbReference>
<dbReference type="SUPFAM" id="SSF47459">
    <property type="entry name" value="HLH, helix-loop-helix DNA-binding domain"/>
    <property type="match status" value="1"/>
</dbReference>
<gene>
    <name evidence="13" type="ORF">PYX00_007749</name>
</gene>
<evidence type="ECO:0000313" key="13">
    <source>
        <dbReference type="EMBL" id="KAL0270287.1"/>
    </source>
</evidence>
<dbReference type="GO" id="GO:0046983">
    <property type="term" value="F:protein dimerization activity"/>
    <property type="evidence" value="ECO:0007669"/>
    <property type="project" value="InterPro"/>
</dbReference>
<keyword evidence="5" id="KW-0238">DNA-binding</keyword>
<dbReference type="InterPro" id="IPR013767">
    <property type="entry name" value="PAS_fold"/>
</dbReference>
<dbReference type="GO" id="GO:0045944">
    <property type="term" value="P:positive regulation of transcription by RNA polymerase II"/>
    <property type="evidence" value="ECO:0007669"/>
    <property type="project" value="UniProtKB-ARBA"/>
</dbReference>
<dbReference type="SMART" id="SM00086">
    <property type="entry name" value="PAC"/>
    <property type="match status" value="1"/>
</dbReference>
<protein>
    <recommendedName>
        <fullName evidence="14">Hypoxia-inducible factor 1-alpha</fullName>
    </recommendedName>
</protein>
<dbReference type="GO" id="GO:0000977">
    <property type="term" value="F:RNA polymerase II transcription regulatory region sequence-specific DNA binding"/>
    <property type="evidence" value="ECO:0007669"/>
    <property type="project" value="TreeGrafter"/>
</dbReference>
<dbReference type="InterPro" id="IPR011598">
    <property type="entry name" value="bHLH_dom"/>
</dbReference>
<evidence type="ECO:0000256" key="5">
    <source>
        <dbReference type="ARBA" id="ARBA00023125"/>
    </source>
</evidence>
<keyword evidence="2" id="KW-0677">Repeat</keyword>
<dbReference type="Pfam" id="PF00989">
    <property type="entry name" value="PAS"/>
    <property type="match status" value="1"/>
</dbReference>
<dbReference type="AlphaFoldDB" id="A0AAW2HKL0"/>
<keyword evidence="4" id="KW-0805">Transcription regulation</keyword>
<dbReference type="Pfam" id="PF23171">
    <property type="entry name" value="bHLH_HIF1A"/>
    <property type="match status" value="1"/>
</dbReference>
<reference evidence="13" key="1">
    <citation type="journal article" date="2024" name="Gigascience">
        <title>Chromosome-level genome of the poultry shaft louse Menopon gallinae provides insight into the host-switching and adaptive evolution of parasitic lice.</title>
        <authorList>
            <person name="Xu Y."/>
            <person name="Ma L."/>
            <person name="Liu S."/>
            <person name="Liang Y."/>
            <person name="Liu Q."/>
            <person name="He Z."/>
            <person name="Tian L."/>
            <person name="Duan Y."/>
            <person name="Cai W."/>
            <person name="Li H."/>
            <person name="Song F."/>
        </authorList>
    </citation>
    <scope>NUCLEOTIDE SEQUENCE</scope>
    <source>
        <strain evidence="13">Cailab_2023a</strain>
    </source>
</reference>
<dbReference type="CDD" id="cd11433">
    <property type="entry name" value="bHLH-PAS_HIF"/>
    <property type="match status" value="1"/>
</dbReference>
<dbReference type="InterPro" id="IPR013655">
    <property type="entry name" value="PAS_fold_3"/>
</dbReference>
<dbReference type="SUPFAM" id="SSF55785">
    <property type="entry name" value="PYP-like sensor domain (PAS domain)"/>
    <property type="match status" value="2"/>
</dbReference>
<dbReference type="InterPro" id="IPR001610">
    <property type="entry name" value="PAC"/>
</dbReference>
<feature type="domain" description="BHLH" evidence="12">
    <location>
        <begin position="24"/>
        <end position="77"/>
    </location>
</feature>
<keyword evidence="9" id="KW-0379">Hydroxylation</keyword>
<feature type="compositionally biased region" description="Polar residues" evidence="10">
    <location>
        <begin position="565"/>
        <end position="576"/>
    </location>
</feature>
<comment type="subcellular location">
    <subcellularLocation>
        <location evidence="1">Nucleus</location>
    </subcellularLocation>
</comment>
<proteinExistence type="predicted"/>
<dbReference type="EMBL" id="JARGDH010000004">
    <property type="protein sequence ID" value="KAL0270287.1"/>
    <property type="molecule type" value="Genomic_DNA"/>
</dbReference>
<evidence type="ECO:0000256" key="2">
    <source>
        <dbReference type="ARBA" id="ARBA00022737"/>
    </source>
</evidence>
<dbReference type="GO" id="GO:0000981">
    <property type="term" value="F:DNA-binding transcription factor activity, RNA polymerase II-specific"/>
    <property type="evidence" value="ECO:0007669"/>
    <property type="project" value="TreeGrafter"/>
</dbReference>
<dbReference type="PROSITE" id="PS50112">
    <property type="entry name" value="PAS"/>
    <property type="match status" value="2"/>
</dbReference>
<keyword evidence="6" id="KW-0010">Activator</keyword>
<dbReference type="InterPro" id="IPR000014">
    <property type="entry name" value="PAS"/>
</dbReference>
<dbReference type="SMART" id="SM00091">
    <property type="entry name" value="PAS"/>
    <property type="match status" value="2"/>
</dbReference>
<dbReference type="Pfam" id="PF08447">
    <property type="entry name" value="PAS_3"/>
    <property type="match status" value="1"/>
</dbReference>
<evidence type="ECO:0000259" key="12">
    <source>
        <dbReference type="PROSITE" id="PS50888"/>
    </source>
</evidence>
<evidence type="ECO:0000256" key="10">
    <source>
        <dbReference type="SAM" id="MobiDB-lite"/>
    </source>
</evidence>
<evidence type="ECO:0000256" key="9">
    <source>
        <dbReference type="ARBA" id="ARBA00023278"/>
    </source>
</evidence>
<feature type="domain" description="PAS" evidence="11">
    <location>
        <begin position="248"/>
        <end position="299"/>
    </location>
</feature>
<feature type="domain" description="PAS" evidence="11">
    <location>
        <begin position="98"/>
        <end position="153"/>
    </location>
</feature>
<dbReference type="NCBIfam" id="TIGR00229">
    <property type="entry name" value="sensory_box"/>
    <property type="match status" value="1"/>
</dbReference>
<evidence type="ECO:0000259" key="11">
    <source>
        <dbReference type="PROSITE" id="PS50112"/>
    </source>
</evidence>
<sequence length="924" mass="102502">MDISWWDCWNSESAQNLHHLNSEKRKEKSRDAARCRRSRETEIFSDMAKGLPLPPSVITQLDKASVMRLVISYLKIQNLVSMIPEKITQDKLHDSLFLKALEGFIVIISAEGDLVYLSENVNEYLGITQVDLMGNSIYEFSHPCDHEEIRDVLSIKSPQELFRSFFVRLKCTLTSKGRNVNLKSATYKVIHCSGRVFLKQPLKSEQERKLPSEGANNQHYLVAIGEPIPHPANIEIPLDKQTFLSKHSLDMKFTYADEKMIEFLGYNPEDLIGKTLFDFYHAMDSEAIDRGFKTLFSKGQCETGKYRFLAKGGGYVWVLTQATMIYGNKGQKPNSIVCVNFVISGIENKNEIYSCTQLLGKKGIEEEEEEEEYRVKAEAPQTSVPKFVTAKIFASSVKKDAAPVTRPTAVTSKIFARLPKQEKPGNALPVNVSTAPTNSLFPVSPNTLSPVPESEKPRTLRPQLATSKIFAPRTEDMNKGFLTFSDDEPGLTMLKDEPEDLTHLAPTAGDVCVPLDLPQITDMFDDFLSENYCPLLTNELNSLSDSQSSKASGDPFISYRDETESAGSPTDLNSRLRSPPLTKSPGGCSIPSLCSPERSPILTDDDHMTNFMSLNIDSGGSEMDEDLCLKAPFIPLDEDLPLLISATDLMWSSPPEKINTPSKDYTDTWPPPIKPESSLAELLLNDSFSPPASANRKLRPVVHLSEALNISSSKKNDHSWQMTVDEPIRAKMSPALPRSEKLLHNHRRSPPGVGPPSGERKRAHSGHPEADQNTKRTKKPEKMPSQLLQHLVSSPRAKGRDEGVWIADGGGGAESPPKIQSHSVLMNLLEKIPKENLPAVASILRQLSTTSNTRAKEDGEERQRRLRTNSCSLLTPEGPAIPSLIDLSQQDYDVNAPVALDSSLLQGQDLLNALDITDGMAVSL</sequence>
<dbReference type="PANTHER" id="PTHR23043:SF17">
    <property type="entry name" value="PROTEIN SIMILAR"/>
    <property type="match status" value="1"/>
</dbReference>
<dbReference type="GO" id="GO:0071456">
    <property type="term" value="P:cellular response to hypoxia"/>
    <property type="evidence" value="ECO:0007669"/>
    <property type="project" value="TreeGrafter"/>
</dbReference>
<keyword evidence="8" id="KW-0539">Nucleus</keyword>
<accession>A0AAW2HKL0</accession>
<name>A0AAW2HKL0_9NEOP</name>
<dbReference type="FunFam" id="3.30.450.20:FF:000015">
    <property type="entry name" value="Hypoxia-inducible factor 1-alpha isoform 1"/>
    <property type="match status" value="1"/>
</dbReference>
<dbReference type="PROSITE" id="PS50888">
    <property type="entry name" value="BHLH"/>
    <property type="match status" value="1"/>
</dbReference>
<keyword evidence="7" id="KW-0804">Transcription</keyword>
<evidence type="ECO:0000256" key="6">
    <source>
        <dbReference type="ARBA" id="ARBA00023159"/>
    </source>
</evidence>
<dbReference type="GO" id="GO:0005634">
    <property type="term" value="C:nucleus"/>
    <property type="evidence" value="ECO:0007669"/>
    <property type="project" value="UniProtKB-SubCell"/>
</dbReference>
<evidence type="ECO:0000256" key="3">
    <source>
        <dbReference type="ARBA" id="ARBA00022843"/>
    </source>
</evidence>
<feature type="region of interest" description="Disordered" evidence="10">
    <location>
        <begin position="740"/>
        <end position="818"/>
    </location>
</feature>
<dbReference type="PANTHER" id="PTHR23043">
    <property type="entry name" value="HYPOXIA-INDUCIBLE FACTOR 1 ALPHA"/>
    <property type="match status" value="1"/>
</dbReference>
<evidence type="ECO:0000256" key="1">
    <source>
        <dbReference type="ARBA" id="ARBA00004123"/>
    </source>
</evidence>
<feature type="region of interest" description="Disordered" evidence="10">
    <location>
        <begin position="543"/>
        <end position="594"/>
    </location>
</feature>
<dbReference type="CDD" id="cd00130">
    <property type="entry name" value="PAS"/>
    <property type="match status" value="2"/>
</dbReference>
<evidence type="ECO:0000256" key="8">
    <source>
        <dbReference type="ARBA" id="ARBA00023242"/>
    </source>
</evidence>